<accession>A0A314Y8B6</accession>
<dbReference type="InterPro" id="IPR001360">
    <property type="entry name" value="Glyco_hydro_1"/>
</dbReference>
<evidence type="ECO:0000256" key="1">
    <source>
        <dbReference type="ARBA" id="ARBA00010838"/>
    </source>
</evidence>
<evidence type="ECO:0000256" key="3">
    <source>
        <dbReference type="ARBA" id="ARBA00023295"/>
    </source>
</evidence>
<comment type="similarity">
    <text evidence="1 4">Belongs to the glycosyl hydrolase 1 family.</text>
</comment>
<proteinExistence type="inferred from homology"/>
<dbReference type="Gene3D" id="3.20.20.80">
    <property type="entry name" value="Glycosidases"/>
    <property type="match status" value="1"/>
</dbReference>
<keyword evidence="7" id="KW-1185">Reference proteome</keyword>
<dbReference type="InterPro" id="IPR017853">
    <property type="entry name" value="GH"/>
</dbReference>
<dbReference type="EMBL" id="PJQY01001509">
    <property type="protein sequence ID" value="PQQ02047.1"/>
    <property type="molecule type" value="Genomic_DNA"/>
</dbReference>
<dbReference type="GO" id="GO:0008422">
    <property type="term" value="F:beta-glucosidase activity"/>
    <property type="evidence" value="ECO:0007669"/>
    <property type="project" value="TreeGrafter"/>
</dbReference>
<dbReference type="GO" id="GO:0005975">
    <property type="term" value="P:carbohydrate metabolic process"/>
    <property type="evidence" value="ECO:0007669"/>
    <property type="project" value="InterPro"/>
</dbReference>
<keyword evidence="2 6" id="KW-0378">Hydrolase</keyword>
<dbReference type="SUPFAM" id="SSF51445">
    <property type="entry name" value="(Trans)glycosidases"/>
    <property type="match status" value="1"/>
</dbReference>
<dbReference type="PANTHER" id="PTHR10353:SF137">
    <property type="entry name" value="MYROSINASE 3-RELATED"/>
    <property type="match status" value="1"/>
</dbReference>
<comment type="caution">
    <text evidence="6">The sequence shown here is derived from an EMBL/GenBank/DDBJ whole genome shotgun (WGS) entry which is preliminary data.</text>
</comment>
<feature type="region of interest" description="Disordered" evidence="5">
    <location>
        <begin position="1"/>
        <end position="26"/>
    </location>
</feature>
<dbReference type="AlphaFoldDB" id="A0A314Y8B6"/>
<evidence type="ECO:0000256" key="4">
    <source>
        <dbReference type="RuleBase" id="RU003690"/>
    </source>
</evidence>
<dbReference type="Proteomes" id="UP000250321">
    <property type="component" value="Unassembled WGS sequence"/>
</dbReference>
<feature type="compositionally biased region" description="Basic residues" evidence="5">
    <location>
        <begin position="1"/>
        <end position="10"/>
    </location>
</feature>
<gene>
    <name evidence="6" type="ORF">Pyn_29503</name>
</gene>
<name>A0A314Y8B6_PRUYE</name>
<evidence type="ECO:0000256" key="5">
    <source>
        <dbReference type="SAM" id="MobiDB-lite"/>
    </source>
</evidence>
<sequence>MGILNRKIKKKVEGAGNEGGRGPSIWDAYTHNHPERIIDRSNGDVAIDQYNRYKEDVGIMKNMGLDAYRLSISWSRLLPKRKAKRGR</sequence>
<organism evidence="6 7">
    <name type="scientific">Prunus yedoensis var. nudiflora</name>
    <dbReference type="NCBI Taxonomy" id="2094558"/>
    <lineage>
        <taxon>Eukaryota</taxon>
        <taxon>Viridiplantae</taxon>
        <taxon>Streptophyta</taxon>
        <taxon>Embryophyta</taxon>
        <taxon>Tracheophyta</taxon>
        <taxon>Spermatophyta</taxon>
        <taxon>Magnoliopsida</taxon>
        <taxon>eudicotyledons</taxon>
        <taxon>Gunneridae</taxon>
        <taxon>Pentapetalae</taxon>
        <taxon>rosids</taxon>
        <taxon>fabids</taxon>
        <taxon>Rosales</taxon>
        <taxon>Rosaceae</taxon>
        <taxon>Amygdaloideae</taxon>
        <taxon>Amygdaleae</taxon>
        <taxon>Prunus</taxon>
    </lineage>
</organism>
<dbReference type="Pfam" id="PF00232">
    <property type="entry name" value="Glyco_hydro_1"/>
    <property type="match status" value="1"/>
</dbReference>
<reference evidence="6 7" key="1">
    <citation type="submission" date="2018-02" db="EMBL/GenBank/DDBJ databases">
        <title>Draft genome of wild Prunus yedoensis var. nudiflora.</title>
        <authorList>
            <person name="Baek S."/>
            <person name="Kim J.-H."/>
            <person name="Choi K."/>
            <person name="Kim G.-B."/>
            <person name="Cho A."/>
            <person name="Jang H."/>
            <person name="Shin C.-H."/>
            <person name="Yu H.-J."/>
            <person name="Mun J.-H."/>
        </authorList>
    </citation>
    <scope>NUCLEOTIDE SEQUENCE [LARGE SCALE GENOMIC DNA]</scope>
    <source>
        <strain evidence="7">cv. Jeju island</strain>
        <tissue evidence="6">Leaf</tissue>
    </source>
</reference>
<keyword evidence="3" id="KW-0326">Glycosidase</keyword>
<dbReference type="OrthoDB" id="65569at2759"/>
<dbReference type="PANTHER" id="PTHR10353">
    <property type="entry name" value="GLYCOSYL HYDROLASE"/>
    <property type="match status" value="1"/>
</dbReference>
<protein>
    <submittedName>
        <fullName evidence="6">Prunasin hydrolase isoform PHA</fullName>
    </submittedName>
</protein>
<dbReference type="STRING" id="2094558.A0A314Y8B6"/>
<evidence type="ECO:0000313" key="6">
    <source>
        <dbReference type="EMBL" id="PQQ02047.1"/>
    </source>
</evidence>
<evidence type="ECO:0000256" key="2">
    <source>
        <dbReference type="ARBA" id="ARBA00022801"/>
    </source>
</evidence>
<evidence type="ECO:0000313" key="7">
    <source>
        <dbReference type="Proteomes" id="UP000250321"/>
    </source>
</evidence>